<evidence type="ECO:0000313" key="1">
    <source>
        <dbReference type="EMBL" id="KAJ7720810.1"/>
    </source>
</evidence>
<dbReference type="EMBL" id="JARKIB010000236">
    <property type="protein sequence ID" value="KAJ7720810.1"/>
    <property type="molecule type" value="Genomic_DNA"/>
</dbReference>
<accession>A0AAD7HIJ4</accession>
<evidence type="ECO:0000313" key="2">
    <source>
        <dbReference type="Proteomes" id="UP001215598"/>
    </source>
</evidence>
<keyword evidence="2" id="KW-1185">Reference proteome</keyword>
<name>A0AAD7HIJ4_9AGAR</name>
<proteinExistence type="predicted"/>
<gene>
    <name evidence="1" type="ORF">B0H16DRAFT_1792373</name>
</gene>
<dbReference type="Proteomes" id="UP001215598">
    <property type="component" value="Unassembled WGS sequence"/>
</dbReference>
<reference evidence="1" key="1">
    <citation type="submission" date="2023-03" db="EMBL/GenBank/DDBJ databases">
        <title>Massive genome expansion in bonnet fungi (Mycena s.s.) driven by repeated elements and novel gene families across ecological guilds.</title>
        <authorList>
            <consortium name="Lawrence Berkeley National Laboratory"/>
            <person name="Harder C.B."/>
            <person name="Miyauchi S."/>
            <person name="Viragh M."/>
            <person name="Kuo A."/>
            <person name="Thoen E."/>
            <person name="Andreopoulos B."/>
            <person name="Lu D."/>
            <person name="Skrede I."/>
            <person name="Drula E."/>
            <person name="Henrissat B."/>
            <person name="Morin E."/>
            <person name="Kohler A."/>
            <person name="Barry K."/>
            <person name="LaButti K."/>
            <person name="Morin E."/>
            <person name="Salamov A."/>
            <person name="Lipzen A."/>
            <person name="Mereny Z."/>
            <person name="Hegedus B."/>
            <person name="Baldrian P."/>
            <person name="Stursova M."/>
            <person name="Weitz H."/>
            <person name="Taylor A."/>
            <person name="Grigoriev I.V."/>
            <person name="Nagy L.G."/>
            <person name="Martin F."/>
            <person name="Kauserud H."/>
        </authorList>
    </citation>
    <scope>NUCLEOTIDE SEQUENCE</scope>
    <source>
        <strain evidence="1">CBHHK182m</strain>
    </source>
</reference>
<protein>
    <submittedName>
        <fullName evidence="1">Uncharacterized protein</fullName>
    </submittedName>
</protein>
<comment type="caution">
    <text evidence="1">The sequence shown here is derived from an EMBL/GenBank/DDBJ whole genome shotgun (WGS) entry which is preliminary data.</text>
</comment>
<organism evidence="1 2">
    <name type="scientific">Mycena metata</name>
    <dbReference type="NCBI Taxonomy" id="1033252"/>
    <lineage>
        <taxon>Eukaryota</taxon>
        <taxon>Fungi</taxon>
        <taxon>Dikarya</taxon>
        <taxon>Basidiomycota</taxon>
        <taxon>Agaricomycotina</taxon>
        <taxon>Agaricomycetes</taxon>
        <taxon>Agaricomycetidae</taxon>
        <taxon>Agaricales</taxon>
        <taxon>Marasmiineae</taxon>
        <taxon>Mycenaceae</taxon>
        <taxon>Mycena</taxon>
    </lineage>
</organism>
<dbReference type="AlphaFoldDB" id="A0AAD7HIJ4"/>
<sequence length="455" mass="51340">MSSSMSLKRKRIFPPVEDAFVDLRSPSALDARQSLAEGLSWLCQRSWYTAADRLNYLEQLMFHELGFDADDARRSKKLKAERLPCFTLVKWDDLAPLYCLQGSFGSLPPCGEDAAPPLCLLPFSLHREFKFNGWMKLDVNVDPRFEPGIVPRYLIESVARLFCSRVLYRSKVHSGKRIEYQVGFKALAPSQCQLTKAKVYNRGGVLLVVAEFNLGGVLSNDNAALLFADMISAAETNQNKQQRVHGMLTNIDRHYFYSYNPVTKRFTQGKIFLTDALHRMDHLERLGEVIDYLFSVCVDALKEYICHCRNMCALRTEMRTGNEHGQNAAVPPVSSSLNPDKHQSISLKQTLPSGPSFSQWQTAHDRLCEAQRLMQRPQSKNQLSVAEINTRGETGLGLVQDGVALLPRLSLTGGCQGERDYADPQNTEQLLAYIEAKSVRAEEALVVEWRRKATS</sequence>